<proteinExistence type="predicted"/>
<dbReference type="AlphaFoldDB" id="A0A518HXQ9"/>
<reference evidence="1 2" key="1">
    <citation type="submission" date="2019-03" db="EMBL/GenBank/DDBJ databases">
        <title>Deep-cultivation of Planctomycetes and their phenomic and genomic characterization uncovers novel biology.</title>
        <authorList>
            <person name="Wiegand S."/>
            <person name="Jogler M."/>
            <person name="Boedeker C."/>
            <person name="Pinto D."/>
            <person name="Vollmers J."/>
            <person name="Rivas-Marin E."/>
            <person name="Kohn T."/>
            <person name="Peeters S.H."/>
            <person name="Heuer A."/>
            <person name="Rast P."/>
            <person name="Oberbeckmann S."/>
            <person name="Bunk B."/>
            <person name="Jeske O."/>
            <person name="Meyerdierks A."/>
            <person name="Storesund J.E."/>
            <person name="Kallscheuer N."/>
            <person name="Luecker S."/>
            <person name="Lage O.M."/>
            <person name="Pohl T."/>
            <person name="Merkel B.J."/>
            <person name="Hornburger P."/>
            <person name="Mueller R.-W."/>
            <person name="Bruemmer F."/>
            <person name="Labrenz M."/>
            <person name="Spormann A.M."/>
            <person name="Op den Camp H."/>
            <person name="Overmann J."/>
            <person name="Amann R."/>
            <person name="Jetten M.S.M."/>
            <person name="Mascher T."/>
            <person name="Medema M.H."/>
            <person name="Devos D.P."/>
            <person name="Kaster A.-K."/>
            <person name="Ovreas L."/>
            <person name="Rohde M."/>
            <person name="Galperin M.Y."/>
            <person name="Jogler C."/>
        </authorList>
    </citation>
    <scope>NUCLEOTIDE SEQUENCE [LARGE SCALE GENOMIC DNA]</scope>
    <source>
        <strain evidence="1 2">Enr13</strain>
    </source>
</reference>
<name>A0A518HXQ9_9BACT</name>
<dbReference type="OrthoDB" id="5494927at2"/>
<dbReference type="Proteomes" id="UP000319004">
    <property type="component" value="Chromosome"/>
</dbReference>
<organism evidence="1 2">
    <name type="scientific">Stieleria neptunia</name>
    <dbReference type="NCBI Taxonomy" id="2527979"/>
    <lineage>
        <taxon>Bacteria</taxon>
        <taxon>Pseudomonadati</taxon>
        <taxon>Planctomycetota</taxon>
        <taxon>Planctomycetia</taxon>
        <taxon>Pirellulales</taxon>
        <taxon>Pirellulaceae</taxon>
        <taxon>Stieleria</taxon>
    </lineage>
</organism>
<protein>
    <recommendedName>
        <fullName evidence="3">HEAT repeat protein</fullName>
    </recommendedName>
</protein>
<dbReference type="KEGG" id="snep:Enr13x_55200"/>
<dbReference type="EMBL" id="CP037423">
    <property type="protein sequence ID" value="QDV45641.1"/>
    <property type="molecule type" value="Genomic_DNA"/>
</dbReference>
<evidence type="ECO:0008006" key="3">
    <source>
        <dbReference type="Google" id="ProtNLM"/>
    </source>
</evidence>
<gene>
    <name evidence="1" type="ORF">Enr13x_55200</name>
</gene>
<evidence type="ECO:0000313" key="2">
    <source>
        <dbReference type="Proteomes" id="UP000319004"/>
    </source>
</evidence>
<dbReference type="RefSeq" id="WP_145389914.1">
    <property type="nucleotide sequence ID" value="NZ_CP037423.1"/>
</dbReference>
<dbReference type="InterPro" id="IPR016024">
    <property type="entry name" value="ARM-type_fold"/>
</dbReference>
<sequence>MAIILDILVEHLEETEFLWSQRTEAIRSPEYFGHEIRELDARIDAHLQGLLVGGEHCVEFAVPLLAEEDRFMAFAGAWCLARLGFGQRLLDQLDECNLDGVTEALCHGEIDAIEGKLNELYSSAPPSVASAIGLVLASHCRSPPASRLGEFFEHDDPQVRRRAWETVSRSCRT</sequence>
<keyword evidence="2" id="KW-1185">Reference proteome</keyword>
<evidence type="ECO:0000313" key="1">
    <source>
        <dbReference type="EMBL" id="QDV45641.1"/>
    </source>
</evidence>
<accession>A0A518HXQ9</accession>
<dbReference type="SUPFAM" id="SSF48371">
    <property type="entry name" value="ARM repeat"/>
    <property type="match status" value="1"/>
</dbReference>